<gene>
    <name evidence="1" type="ORF">Pla111_07620</name>
</gene>
<evidence type="ECO:0000313" key="2">
    <source>
        <dbReference type="Proteomes" id="UP000318995"/>
    </source>
</evidence>
<dbReference type="RefSeq" id="WP_146571463.1">
    <property type="nucleotide sequence ID" value="NZ_SJPH01000001.1"/>
</dbReference>
<dbReference type="EMBL" id="SJPH01000001">
    <property type="protein sequence ID" value="TWT48984.1"/>
    <property type="molecule type" value="Genomic_DNA"/>
</dbReference>
<keyword evidence="2" id="KW-1185">Reference proteome</keyword>
<name>A0A5C5WE35_9BACT</name>
<reference evidence="1 2" key="1">
    <citation type="submission" date="2019-02" db="EMBL/GenBank/DDBJ databases">
        <title>Deep-cultivation of Planctomycetes and their phenomic and genomic characterization uncovers novel biology.</title>
        <authorList>
            <person name="Wiegand S."/>
            <person name="Jogler M."/>
            <person name="Boedeker C."/>
            <person name="Pinto D."/>
            <person name="Vollmers J."/>
            <person name="Rivas-Marin E."/>
            <person name="Kohn T."/>
            <person name="Peeters S.H."/>
            <person name="Heuer A."/>
            <person name="Rast P."/>
            <person name="Oberbeckmann S."/>
            <person name="Bunk B."/>
            <person name="Jeske O."/>
            <person name="Meyerdierks A."/>
            <person name="Storesund J.E."/>
            <person name="Kallscheuer N."/>
            <person name="Luecker S."/>
            <person name="Lage O.M."/>
            <person name="Pohl T."/>
            <person name="Merkel B.J."/>
            <person name="Hornburger P."/>
            <person name="Mueller R.-W."/>
            <person name="Bruemmer F."/>
            <person name="Labrenz M."/>
            <person name="Spormann A.M."/>
            <person name="Op Den Camp H."/>
            <person name="Overmann J."/>
            <person name="Amann R."/>
            <person name="Jetten M.S.M."/>
            <person name="Mascher T."/>
            <person name="Medema M.H."/>
            <person name="Devos D.P."/>
            <person name="Kaster A.-K."/>
            <person name="Ovreas L."/>
            <person name="Rohde M."/>
            <person name="Galperin M.Y."/>
            <person name="Jogler C."/>
        </authorList>
    </citation>
    <scope>NUCLEOTIDE SEQUENCE [LARGE SCALE GENOMIC DNA]</scope>
    <source>
        <strain evidence="1 2">Pla111</strain>
    </source>
</reference>
<sequence length="826" mass="91801">MSTPLPPAEFTGVSLGSRHWWACDLGPTGGIRHRLAALDGYSPPSLLLPRYVGEPLRFDAWHPTHPRGCGGSGTLESAVQATAGVGRFPLAAAWSGRRVPDAAWGWDSIPEEPVQVEPIDAVAAACRSVVARYGRAKTAVVIPNDFQQSEQQRTLDEISQVHPATQLLWLPVAAALAWLEGFRRQKWADLARRTLGELVVVHCDWGQLQCSRLELRSVERRNAVPVVPARRRPVVADNAVCGFGWTLVESGGELASHWGRVFASDLSQPLESLFGDGIAAYQSHPRSEWLQRLNGWSVPQQPVAAALEELVGYLEDLPVALFGVVVVGDFADLVGRELGRAVQSGRIRVQKPVAVHSGAEGERFLAHGAAVHLARQAADEVSYYDSLPELELFVDRRGAYEWVSLLGDAEHFVRGGVPWELEEPIVGFELRRGSSRVKLVLAHEEYRGVRELVSSFEESHEQRTPVTLHVTCTPAQGNAKLRLVTSPPPGAECREVLANWRRMVTKTDAQNQPVGKDEYLRSQPRAFPELMPRLSSEDKWRLARPRLQELVRRVEEEGTARVLAERRWLLDDVKSRLMQKDQKKYPQDATAIGSDFRAPIESQQDDLQRGAECLLDIWRAHNSDSSIGVPLVVRALGYLSVDSREFEEWLVSSGVSYGRDSQAIEHTCGLTLRQPEYVARFLNQIFAYPAVSPGANRLKAVSQILRYRADATAELTSAKATEIIETCLRLFRLGVASDASSFAFRWSCLIIVYLLRRRMFDYDFLDPSSDLAVRAKDLFGEAIVRCETGHLRPMRGSVNLPAAFEQMIAYIDRKGSGDILMAAEDA</sequence>
<dbReference type="OrthoDB" id="245675at2"/>
<organism evidence="1 2">
    <name type="scientific">Botrimarina hoheduenensis</name>
    <dbReference type="NCBI Taxonomy" id="2528000"/>
    <lineage>
        <taxon>Bacteria</taxon>
        <taxon>Pseudomonadati</taxon>
        <taxon>Planctomycetota</taxon>
        <taxon>Planctomycetia</taxon>
        <taxon>Pirellulales</taxon>
        <taxon>Lacipirellulaceae</taxon>
        <taxon>Botrimarina</taxon>
    </lineage>
</organism>
<accession>A0A5C5WE35</accession>
<dbReference type="Proteomes" id="UP000318995">
    <property type="component" value="Unassembled WGS sequence"/>
</dbReference>
<evidence type="ECO:0000313" key="1">
    <source>
        <dbReference type="EMBL" id="TWT48984.1"/>
    </source>
</evidence>
<dbReference type="AlphaFoldDB" id="A0A5C5WE35"/>
<proteinExistence type="predicted"/>
<protein>
    <submittedName>
        <fullName evidence="1">Uncharacterized protein</fullName>
    </submittedName>
</protein>
<comment type="caution">
    <text evidence="1">The sequence shown here is derived from an EMBL/GenBank/DDBJ whole genome shotgun (WGS) entry which is preliminary data.</text>
</comment>